<evidence type="ECO:0000256" key="1">
    <source>
        <dbReference type="SAM" id="MobiDB-lite"/>
    </source>
</evidence>
<gene>
    <name evidence="2" type="ORF">PLEPLA_LOCUS3597</name>
</gene>
<evidence type="ECO:0000313" key="2">
    <source>
        <dbReference type="EMBL" id="CAB1415879.1"/>
    </source>
</evidence>
<sequence length="128" mass="13900">MAPFSGSIRPDSTQTQRGLYVRYRATFPHKTTVTPPTLTHTESNDSSTSGNNDTPGEDTASLFTVRRMRGALSLPLMVNTDECQRSAPHNHPAERQRANTPPLASQPRIEQKRVGVANRGGGTDAAND</sequence>
<protein>
    <submittedName>
        <fullName evidence="2">Uncharacterized protein</fullName>
    </submittedName>
</protein>
<evidence type="ECO:0000313" key="3">
    <source>
        <dbReference type="Proteomes" id="UP001153269"/>
    </source>
</evidence>
<name>A0A9N7Y954_PLEPL</name>
<dbReference type="Proteomes" id="UP001153269">
    <property type="component" value="Unassembled WGS sequence"/>
</dbReference>
<feature type="region of interest" description="Disordered" evidence="1">
    <location>
        <begin position="26"/>
        <end position="62"/>
    </location>
</feature>
<dbReference type="EMBL" id="CADEAL010000179">
    <property type="protein sequence ID" value="CAB1415879.1"/>
    <property type="molecule type" value="Genomic_DNA"/>
</dbReference>
<proteinExistence type="predicted"/>
<keyword evidence="3" id="KW-1185">Reference proteome</keyword>
<comment type="caution">
    <text evidence="2">The sequence shown here is derived from an EMBL/GenBank/DDBJ whole genome shotgun (WGS) entry which is preliminary data.</text>
</comment>
<dbReference type="AlphaFoldDB" id="A0A9N7Y954"/>
<feature type="compositionally biased region" description="Low complexity" evidence="1">
    <location>
        <begin position="28"/>
        <end position="54"/>
    </location>
</feature>
<organism evidence="2 3">
    <name type="scientific">Pleuronectes platessa</name>
    <name type="common">European plaice</name>
    <dbReference type="NCBI Taxonomy" id="8262"/>
    <lineage>
        <taxon>Eukaryota</taxon>
        <taxon>Metazoa</taxon>
        <taxon>Chordata</taxon>
        <taxon>Craniata</taxon>
        <taxon>Vertebrata</taxon>
        <taxon>Euteleostomi</taxon>
        <taxon>Actinopterygii</taxon>
        <taxon>Neopterygii</taxon>
        <taxon>Teleostei</taxon>
        <taxon>Neoteleostei</taxon>
        <taxon>Acanthomorphata</taxon>
        <taxon>Carangaria</taxon>
        <taxon>Pleuronectiformes</taxon>
        <taxon>Pleuronectoidei</taxon>
        <taxon>Pleuronectidae</taxon>
        <taxon>Pleuronectes</taxon>
    </lineage>
</organism>
<feature type="region of interest" description="Disordered" evidence="1">
    <location>
        <begin position="79"/>
        <end position="128"/>
    </location>
</feature>
<feature type="compositionally biased region" description="Gly residues" evidence="1">
    <location>
        <begin position="118"/>
        <end position="128"/>
    </location>
</feature>
<reference evidence="2" key="1">
    <citation type="submission" date="2020-03" db="EMBL/GenBank/DDBJ databases">
        <authorList>
            <person name="Weist P."/>
        </authorList>
    </citation>
    <scope>NUCLEOTIDE SEQUENCE</scope>
</reference>
<accession>A0A9N7Y954</accession>